<evidence type="ECO:0000256" key="2">
    <source>
        <dbReference type="ARBA" id="ARBA00004777"/>
    </source>
</evidence>
<dbReference type="InterPro" id="IPR029041">
    <property type="entry name" value="FAD-linked_oxidoreductase-like"/>
</dbReference>
<keyword evidence="12" id="KW-1185">Reference proteome</keyword>
<sequence>MAMRLADRIKTYISDRPFFTLEFFPPRTDQGFENLLLRIARLASLGPLAVSITWGAGGNTSDRSLELAGLAQHDYDIPTVMHLTCTNMEKGSIDEALNAAKERGISSILALRGDPPRGDEDWIPTDPRFVHGADLVRYIREQPEYSDFSIAVAAYPDGHTESTTDEDGEIEYLKQKVDAGADYIITQLFYDVDGFLRWEKKVRAAGITVPIIPGVMPIQTYSSFLRVTKLCGTKIPVKVMSELVEIRHDDQKVKDYGVNLAISMIKRITTEANIPGVHLCTLNLEKSVQRVISELGWSFPNYSKPATNKLITDVSAPSTPTTNRPSDLVISPHKATDSATSKLAVVAKQETEGGKGELNNAASWDDFPNGRFGDYKSPAFGDPNPWGTSNVSRPQAVQWGHPKTDADISGMFLRYLHSKLATTPFSPEPLFPESLMIIQHLERLTKKNWWTVGSQPAIDGAQSADEVVGWGPKGGYVYQKCFVEFFVEQADVERIEKKIQDKGLGWIDYFAASAEDEFRTNVPDGGRNAVTWGVFPGQEVAQSTIIEKESFLAWKDEACSIWADWASFYPPESAERKLLEGIRTRRWLVSIVHHDYKDPDALWKFLFEDEALV</sequence>
<dbReference type="GO" id="GO:0071949">
    <property type="term" value="F:FAD binding"/>
    <property type="evidence" value="ECO:0007669"/>
    <property type="project" value="TreeGrafter"/>
</dbReference>
<dbReference type="EMBL" id="KN840475">
    <property type="protein sequence ID" value="KIP08773.1"/>
    <property type="molecule type" value="Genomic_DNA"/>
</dbReference>
<dbReference type="GO" id="GO:0004489">
    <property type="term" value="F:methylenetetrahydrofolate reductase [NAD(P)H] activity"/>
    <property type="evidence" value="ECO:0007669"/>
    <property type="project" value="InterPro"/>
</dbReference>
<dbReference type="GO" id="GO:0009086">
    <property type="term" value="P:methionine biosynthetic process"/>
    <property type="evidence" value="ECO:0007669"/>
    <property type="project" value="TreeGrafter"/>
</dbReference>
<keyword evidence="5" id="KW-0274">FAD</keyword>
<keyword evidence="7" id="KW-0560">Oxidoreductase</keyword>
<evidence type="ECO:0000256" key="3">
    <source>
        <dbReference type="ARBA" id="ARBA00006743"/>
    </source>
</evidence>
<proteinExistence type="inferred from homology"/>
<gene>
    <name evidence="11" type="ORF">PHLGIDRAFT_117016</name>
</gene>
<accession>A0A0C3PPC2</accession>
<comment type="pathway">
    <text evidence="2 8">One-carbon metabolism; tetrahydrofolate interconversion.</text>
</comment>
<keyword evidence="6" id="KW-0521">NADP</keyword>
<evidence type="ECO:0000313" key="11">
    <source>
        <dbReference type="EMBL" id="KIP08773.1"/>
    </source>
</evidence>
<evidence type="ECO:0000313" key="12">
    <source>
        <dbReference type="Proteomes" id="UP000053257"/>
    </source>
</evidence>
<dbReference type="Pfam" id="PF21895">
    <property type="entry name" value="MTHFR_C"/>
    <property type="match status" value="1"/>
</dbReference>
<dbReference type="InterPro" id="IPR003171">
    <property type="entry name" value="Mehydrof_redctse-like"/>
</dbReference>
<name>A0A0C3PPC2_PHLG1</name>
<dbReference type="Proteomes" id="UP000053257">
    <property type="component" value="Unassembled WGS sequence"/>
</dbReference>
<dbReference type="NCBIfam" id="TIGR00677">
    <property type="entry name" value="fadh2_euk"/>
    <property type="match status" value="1"/>
</dbReference>
<dbReference type="OrthoDB" id="16284at2759"/>
<dbReference type="STRING" id="745531.A0A0C3PPC2"/>
<evidence type="ECO:0000256" key="1">
    <source>
        <dbReference type="ARBA" id="ARBA00001974"/>
    </source>
</evidence>
<comment type="cofactor">
    <cofactor evidence="1">
        <name>FAD</name>
        <dbReference type="ChEBI" id="CHEBI:57692"/>
    </cofactor>
</comment>
<evidence type="ECO:0000256" key="8">
    <source>
        <dbReference type="RuleBase" id="RU004254"/>
    </source>
</evidence>
<dbReference type="PANTHER" id="PTHR45754">
    <property type="entry name" value="METHYLENETETRAHYDROFOLATE REDUCTASE"/>
    <property type="match status" value="1"/>
</dbReference>
<dbReference type="HOGENOM" id="CLU_025841_2_1_1"/>
<dbReference type="Pfam" id="PF02219">
    <property type="entry name" value="MTHFR"/>
    <property type="match status" value="1"/>
</dbReference>
<dbReference type="CDD" id="cd00537">
    <property type="entry name" value="MTHFR"/>
    <property type="match status" value="1"/>
</dbReference>
<dbReference type="UniPathway" id="UPA00193"/>
<evidence type="ECO:0000256" key="4">
    <source>
        <dbReference type="ARBA" id="ARBA00022630"/>
    </source>
</evidence>
<dbReference type="PANTHER" id="PTHR45754:SF1">
    <property type="entry name" value="METHYLENETETRAHYDROFOLATE REDUCTASE 1"/>
    <property type="match status" value="1"/>
</dbReference>
<dbReference type="Gene3D" id="3.20.20.220">
    <property type="match status" value="1"/>
</dbReference>
<dbReference type="FunFam" id="3.20.20.220:FF:000002">
    <property type="entry name" value="Methylenetetrahydrofolate reductase"/>
    <property type="match status" value="1"/>
</dbReference>
<evidence type="ECO:0000256" key="7">
    <source>
        <dbReference type="ARBA" id="ARBA00023002"/>
    </source>
</evidence>
<reference evidence="11 12" key="1">
    <citation type="journal article" date="2014" name="PLoS Genet.">
        <title>Analysis of the Phlebiopsis gigantea genome, transcriptome and secretome provides insight into its pioneer colonization strategies of wood.</title>
        <authorList>
            <person name="Hori C."/>
            <person name="Ishida T."/>
            <person name="Igarashi K."/>
            <person name="Samejima M."/>
            <person name="Suzuki H."/>
            <person name="Master E."/>
            <person name="Ferreira P."/>
            <person name="Ruiz-Duenas F.J."/>
            <person name="Held B."/>
            <person name="Canessa P."/>
            <person name="Larrondo L.F."/>
            <person name="Schmoll M."/>
            <person name="Druzhinina I.S."/>
            <person name="Kubicek C.P."/>
            <person name="Gaskell J.A."/>
            <person name="Kersten P."/>
            <person name="St John F."/>
            <person name="Glasner J."/>
            <person name="Sabat G."/>
            <person name="Splinter BonDurant S."/>
            <person name="Syed K."/>
            <person name="Yadav J."/>
            <person name="Mgbeahuruike A.C."/>
            <person name="Kovalchuk A."/>
            <person name="Asiegbu F.O."/>
            <person name="Lackner G."/>
            <person name="Hoffmeister D."/>
            <person name="Rencoret J."/>
            <person name="Gutierrez A."/>
            <person name="Sun H."/>
            <person name="Lindquist E."/>
            <person name="Barry K."/>
            <person name="Riley R."/>
            <person name="Grigoriev I.V."/>
            <person name="Henrissat B."/>
            <person name="Kues U."/>
            <person name="Berka R.M."/>
            <person name="Martinez A.T."/>
            <person name="Covert S.F."/>
            <person name="Blanchette R.A."/>
            <person name="Cullen D."/>
        </authorList>
    </citation>
    <scope>NUCLEOTIDE SEQUENCE [LARGE SCALE GENOMIC DNA]</scope>
    <source>
        <strain evidence="11 12">11061_1 CR5-6</strain>
    </source>
</reference>
<evidence type="ECO:0000256" key="5">
    <source>
        <dbReference type="ARBA" id="ARBA00022827"/>
    </source>
</evidence>
<organism evidence="11 12">
    <name type="scientific">Phlebiopsis gigantea (strain 11061_1 CR5-6)</name>
    <name type="common">White-rot fungus</name>
    <name type="synonym">Peniophora gigantea</name>
    <dbReference type="NCBI Taxonomy" id="745531"/>
    <lineage>
        <taxon>Eukaryota</taxon>
        <taxon>Fungi</taxon>
        <taxon>Dikarya</taxon>
        <taxon>Basidiomycota</taxon>
        <taxon>Agaricomycotina</taxon>
        <taxon>Agaricomycetes</taxon>
        <taxon>Polyporales</taxon>
        <taxon>Phanerochaetaceae</taxon>
        <taxon>Phlebiopsis</taxon>
    </lineage>
</organism>
<dbReference type="GO" id="GO:0035999">
    <property type="term" value="P:tetrahydrofolate interconversion"/>
    <property type="evidence" value="ECO:0007669"/>
    <property type="project" value="UniProtKB-UniPathway"/>
</dbReference>
<dbReference type="SUPFAM" id="SSF51730">
    <property type="entry name" value="FAD-linked oxidoreductase"/>
    <property type="match status" value="1"/>
</dbReference>
<feature type="compositionally biased region" description="Polar residues" evidence="9">
    <location>
        <begin position="313"/>
        <end position="325"/>
    </location>
</feature>
<dbReference type="InterPro" id="IPR053806">
    <property type="entry name" value="MTHFR_C"/>
</dbReference>
<dbReference type="InterPro" id="IPR004621">
    <property type="entry name" value="Fadh2_euk"/>
</dbReference>
<keyword evidence="4" id="KW-0285">Flavoprotein</keyword>
<dbReference type="GO" id="GO:0005829">
    <property type="term" value="C:cytosol"/>
    <property type="evidence" value="ECO:0007669"/>
    <property type="project" value="TreeGrafter"/>
</dbReference>
<evidence type="ECO:0000256" key="6">
    <source>
        <dbReference type="ARBA" id="ARBA00022857"/>
    </source>
</evidence>
<protein>
    <recommendedName>
        <fullName evidence="10">MTHFR SAM-binding regulatory domain-containing protein</fullName>
    </recommendedName>
</protein>
<feature type="domain" description="MTHFR SAM-binding regulatory" evidence="10">
    <location>
        <begin position="360"/>
        <end position="606"/>
    </location>
</feature>
<evidence type="ECO:0000256" key="9">
    <source>
        <dbReference type="SAM" id="MobiDB-lite"/>
    </source>
</evidence>
<dbReference type="AlphaFoldDB" id="A0A0C3PPC2"/>
<comment type="similarity">
    <text evidence="3">Belongs to the methylenetetrahydrofolate reductase family.</text>
</comment>
<feature type="region of interest" description="Disordered" evidence="9">
    <location>
        <begin position="313"/>
        <end position="335"/>
    </location>
</feature>
<evidence type="ECO:0000259" key="10">
    <source>
        <dbReference type="Pfam" id="PF21895"/>
    </source>
</evidence>